<evidence type="ECO:0000256" key="1">
    <source>
        <dbReference type="SAM" id="SignalP"/>
    </source>
</evidence>
<evidence type="ECO:0000313" key="2">
    <source>
        <dbReference type="EMBL" id="GAA0948266.1"/>
    </source>
</evidence>
<reference evidence="2 3" key="1">
    <citation type="journal article" date="2019" name="Int. J. Syst. Evol. Microbiol.">
        <title>The Global Catalogue of Microorganisms (GCM) 10K type strain sequencing project: providing services to taxonomists for standard genome sequencing and annotation.</title>
        <authorList>
            <consortium name="The Broad Institute Genomics Platform"/>
            <consortium name="The Broad Institute Genome Sequencing Center for Infectious Disease"/>
            <person name="Wu L."/>
            <person name="Ma J."/>
        </authorList>
    </citation>
    <scope>NUCLEOTIDE SEQUENCE [LARGE SCALE GENOMIC DNA]</scope>
    <source>
        <strain evidence="2 3">JCM 11117</strain>
    </source>
</reference>
<accession>A0ABN1QYI1</accession>
<sequence>MVAVTVALLAFLSVSALLQRVTTLEKVDRHVTSVHDFIRSGGLVRAVESGARDALDSVKSLHEAGIELVYEDLRAIDLRNNLASAERSIRILSNWVGVLPEIGEMLARKAKDGCSVQVLLLQHTASYAQLRSIELGLPADEVSRQIEGDLRRFNSIISASGTTGTRCPLKVRAFDARPPICMFAYDDIRLIGMFWPELDAMNGPFIQIRGERASDLLPPLVAMADKQFEYLWGSPATRFVRLLNGEPHYVIEEDLAWRQCKALEAFITDVRAADAANPPRSQALDDLRRHHPDIVSIVVAAGHEAIDIGSMDHFDAVARWLDRERHVGAVEALSLEALNRGHADPLRRYLAILENADRILDAEPVLWRFAEKGDRVARSWLVKVLESTERGKDAEERLLDWAMRGDINSRHEIVQRMLRSNRGATAEKMLRDIADTDKLAQERLIDLLRGSGRGGEADVLRDEWQQRRRARRDRFPHEE</sequence>
<dbReference type="EMBL" id="BAAAHP010000142">
    <property type="protein sequence ID" value="GAA0948266.1"/>
    <property type="molecule type" value="Genomic_DNA"/>
</dbReference>
<proteinExistence type="predicted"/>
<organism evidence="2 3">
    <name type="scientific">Pseudonocardia zijingensis</name>
    <dbReference type="NCBI Taxonomy" id="153376"/>
    <lineage>
        <taxon>Bacteria</taxon>
        <taxon>Bacillati</taxon>
        <taxon>Actinomycetota</taxon>
        <taxon>Actinomycetes</taxon>
        <taxon>Pseudonocardiales</taxon>
        <taxon>Pseudonocardiaceae</taxon>
        <taxon>Pseudonocardia</taxon>
    </lineage>
</organism>
<keyword evidence="1" id="KW-0732">Signal</keyword>
<feature type="chain" id="PRO_5046059927" description="HEAT repeat domain-containing protein" evidence="1">
    <location>
        <begin position="19"/>
        <end position="479"/>
    </location>
</feature>
<evidence type="ECO:0008006" key="4">
    <source>
        <dbReference type="Google" id="ProtNLM"/>
    </source>
</evidence>
<comment type="caution">
    <text evidence="2">The sequence shown here is derived from an EMBL/GenBank/DDBJ whole genome shotgun (WGS) entry which is preliminary data.</text>
</comment>
<feature type="signal peptide" evidence="1">
    <location>
        <begin position="1"/>
        <end position="18"/>
    </location>
</feature>
<protein>
    <recommendedName>
        <fullName evidence="4">HEAT repeat domain-containing protein</fullName>
    </recommendedName>
</protein>
<name>A0ABN1QYI1_9PSEU</name>
<dbReference type="Proteomes" id="UP001499967">
    <property type="component" value="Unassembled WGS sequence"/>
</dbReference>
<keyword evidence="3" id="KW-1185">Reference proteome</keyword>
<evidence type="ECO:0000313" key="3">
    <source>
        <dbReference type="Proteomes" id="UP001499967"/>
    </source>
</evidence>
<gene>
    <name evidence="2" type="ORF">GCM10009559_47860</name>
</gene>